<name>A0ABN9RDX0_9DINO</name>
<comment type="caution">
    <text evidence="2">The sequence shown here is derived from an EMBL/GenBank/DDBJ whole genome shotgun (WGS) entry which is preliminary data.</text>
</comment>
<gene>
    <name evidence="2" type="ORF">PCOR1329_LOCUS19860</name>
</gene>
<reference evidence="2" key="1">
    <citation type="submission" date="2023-10" db="EMBL/GenBank/DDBJ databases">
        <authorList>
            <person name="Chen Y."/>
            <person name="Shah S."/>
            <person name="Dougan E. K."/>
            <person name="Thang M."/>
            <person name="Chan C."/>
        </authorList>
    </citation>
    <scope>NUCLEOTIDE SEQUENCE [LARGE SCALE GENOMIC DNA]</scope>
</reference>
<feature type="compositionally biased region" description="Low complexity" evidence="1">
    <location>
        <begin position="86"/>
        <end position="95"/>
    </location>
</feature>
<keyword evidence="3" id="KW-1185">Reference proteome</keyword>
<dbReference type="Proteomes" id="UP001189429">
    <property type="component" value="Unassembled WGS sequence"/>
</dbReference>
<evidence type="ECO:0000256" key="1">
    <source>
        <dbReference type="SAM" id="MobiDB-lite"/>
    </source>
</evidence>
<protein>
    <submittedName>
        <fullName evidence="2">Uncharacterized protein</fullName>
    </submittedName>
</protein>
<feature type="compositionally biased region" description="Low complexity" evidence="1">
    <location>
        <begin position="132"/>
        <end position="144"/>
    </location>
</feature>
<accession>A0ABN9RDX0</accession>
<feature type="compositionally biased region" description="Basic and acidic residues" evidence="1">
    <location>
        <begin position="36"/>
        <end position="45"/>
    </location>
</feature>
<evidence type="ECO:0000313" key="2">
    <source>
        <dbReference type="EMBL" id="CAK0817190.1"/>
    </source>
</evidence>
<evidence type="ECO:0000313" key="3">
    <source>
        <dbReference type="Proteomes" id="UP001189429"/>
    </source>
</evidence>
<organism evidence="2 3">
    <name type="scientific">Prorocentrum cordatum</name>
    <dbReference type="NCBI Taxonomy" id="2364126"/>
    <lineage>
        <taxon>Eukaryota</taxon>
        <taxon>Sar</taxon>
        <taxon>Alveolata</taxon>
        <taxon>Dinophyceae</taxon>
        <taxon>Prorocentrales</taxon>
        <taxon>Prorocentraceae</taxon>
        <taxon>Prorocentrum</taxon>
    </lineage>
</organism>
<sequence>MQGGALLKELKHGCKMPSLNTLKMKLDEDHHRHLEHTASVEEGLTKVRRSAQQNSELADLPPPAATAEAPKRTPYPQAVRAEVEAARAGAYPPGRAEADAPNGQAGGRKSVPPVAVAGAGGRSEDQEARGQAASSARLPAVAALCGSRERHGGARHDGIEGHGCTFEGTPSEIR</sequence>
<dbReference type="EMBL" id="CAUYUJ010006380">
    <property type="protein sequence ID" value="CAK0817190.1"/>
    <property type="molecule type" value="Genomic_DNA"/>
</dbReference>
<feature type="region of interest" description="Disordered" evidence="1">
    <location>
        <begin position="36"/>
        <end position="174"/>
    </location>
</feature>
<feature type="compositionally biased region" description="Basic and acidic residues" evidence="1">
    <location>
        <begin position="147"/>
        <end position="160"/>
    </location>
</feature>
<proteinExistence type="predicted"/>